<protein>
    <submittedName>
        <fullName evidence="2">Uncharacterized protein</fullName>
    </submittedName>
</protein>
<organism evidence="2 3">
    <name type="scientific">Stigmatella aurantiaca</name>
    <dbReference type="NCBI Taxonomy" id="41"/>
    <lineage>
        <taxon>Bacteria</taxon>
        <taxon>Pseudomonadati</taxon>
        <taxon>Myxococcota</taxon>
        <taxon>Myxococcia</taxon>
        <taxon>Myxococcales</taxon>
        <taxon>Cystobacterineae</taxon>
        <taxon>Archangiaceae</taxon>
        <taxon>Stigmatella</taxon>
    </lineage>
</organism>
<dbReference type="EMBL" id="FOAP01000014">
    <property type="protein sequence ID" value="SEM27714.1"/>
    <property type="molecule type" value="Genomic_DNA"/>
</dbReference>
<proteinExistence type="predicted"/>
<dbReference type="AlphaFoldDB" id="A0A1H7X2C4"/>
<feature type="region of interest" description="Disordered" evidence="1">
    <location>
        <begin position="1"/>
        <end position="56"/>
    </location>
</feature>
<dbReference type="Proteomes" id="UP000182719">
    <property type="component" value="Unassembled WGS sequence"/>
</dbReference>
<sequence length="114" mass="11465">MHINNLGGPKGAATASLNRPAAPARSSFGALVSGSTSAAAPSAPTGTNILSQTISAQGTPGAGFGAPYAAAGGPQSAAEQEALRDLMKMSLMSFVSTSFNMNMNRPKMEFSSEE</sequence>
<evidence type="ECO:0000313" key="2">
    <source>
        <dbReference type="EMBL" id="SEM27714.1"/>
    </source>
</evidence>
<dbReference type="OrthoDB" id="9969750at2"/>
<evidence type="ECO:0000313" key="3">
    <source>
        <dbReference type="Proteomes" id="UP000182719"/>
    </source>
</evidence>
<evidence type="ECO:0000256" key="1">
    <source>
        <dbReference type="SAM" id="MobiDB-lite"/>
    </source>
</evidence>
<feature type="compositionally biased region" description="Low complexity" evidence="1">
    <location>
        <begin position="33"/>
        <end position="47"/>
    </location>
</feature>
<gene>
    <name evidence="2" type="ORF">SAMN05444354_11463</name>
</gene>
<name>A0A1H7X2C4_STIAU</name>
<accession>A0A1H7X2C4</accession>
<dbReference type="RefSeq" id="WP_075008921.1">
    <property type="nucleotide sequence ID" value="NZ_FOAP01000014.1"/>
</dbReference>
<keyword evidence="3" id="KW-1185">Reference proteome</keyword>
<reference evidence="3" key="1">
    <citation type="submission" date="2016-10" db="EMBL/GenBank/DDBJ databases">
        <authorList>
            <person name="Varghese N."/>
            <person name="Submissions S."/>
        </authorList>
    </citation>
    <scope>NUCLEOTIDE SEQUENCE [LARGE SCALE GENOMIC DNA]</scope>
    <source>
        <strain evidence="3">DSM 17044</strain>
    </source>
</reference>